<evidence type="ECO:0000259" key="12">
    <source>
        <dbReference type="PROSITE" id="PS51742"/>
    </source>
</evidence>
<dbReference type="PANTHER" id="PTHR19321:SF56">
    <property type="entry name" value="65-KDA MICROTUBULE-ASSOCIATED-LIKE PROTEIN"/>
    <property type="match status" value="1"/>
</dbReference>
<comment type="subcellular location">
    <subcellularLocation>
        <location evidence="2">Cytoplasm</location>
        <location evidence="2">Cytoskeleton</location>
    </subcellularLocation>
    <subcellularLocation>
        <location evidence="1">Nucleus</location>
    </subcellularLocation>
</comment>
<evidence type="ECO:0000256" key="1">
    <source>
        <dbReference type="ARBA" id="ARBA00004123"/>
    </source>
</evidence>
<organism evidence="13 14">
    <name type="scientific">Vigna mungo</name>
    <name type="common">Black gram</name>
    <name type="synonym">Phaseolus mungo</name>
    <dbReference type="NCBI Taxonomy" id="3915"/>
    <lineage>
        <taxon>Eukaryota</taxon>
        <taxon>Viridiplantae</taxon>
        <taxon>Streptophyta</taxon>
        <taxon>Embryophyta</taxon>
        <taxon>Tracheophyta</taxon>
        <taxon>Spermatophyta</taxon>
        <taxon>Magnoliopsida</taxon>
        <taxon>eudicotyledons</taxon>
        <taxon>Gunneridae</taxon>
        <taxon>Pentapetalae</taxon>
        <taxon>rosids</taxon>
        <taxon>fabids</taxon>
        <taxon>Fabales</taxon>
        <taxon>Fabaceae</taxon>
        <taxon>Papilionoideae</taxon>
        <taxon>50 kb inversion clade</taxon>
        <taxon>NPAAA clade</taxon>
        <taxon>indigoferoid/millettioid clade</taxon>
        <taxon>Phaseoleae</taxon>
        <taxon>Vigna</taxon>
    </lineage>
</organism>
<feature type="region of interest" description="Disordered" evidence="11">
    <location>
        <begin position="1079"/>
        <end position="1113"/>
    </location>
</feature>
<dbReference type="EMBL" id="CP144697">
    <property type="protein sequence ID" value="WVZ14861.1"/>
    <property type="molecule type" value="Genomic_DNA"/>
</dbReference>
<dbReference type="GO" id="GO:0008017">
    <property type="term" value="F:microtubule binding"/>
    <property type="evidence" value="ECO:0007669"/>
    <property type="project" value="InterPro"/>
</dbReference>
<dbReference type="Proteomes" id="UP001374535">
    <property type="component" value="Chromosome 4"/>
</dbReference>
<evidence type="ECO:0000256" key="6">
    <source>
        <dbReference type="ARBA" id="ARBA00023125"/>
    </source>
</evidence>
<dbReference type="InterPro" id="IPR005175">
    <property type="entry name" value="PPC_dom"/>
</dbReference>
<proteinExistence type="inferred from homology"/>
<evidence type="ECO:0000256" key="8">
    <source>
        <dbReference type="ARBA" id="ARBA00023212"/>
    </source>
</evidence>
<comment type="similarity">
    <text evidence="3">Belongs to the MAP65/ASE1 family.</text>
</comment>
<evidence type="ECO:0000256" key="4">
    <source>
        <dbReference type="ARBA" id="ARBA00022701"/>
    </source>
</evidence>
<keyword evidence="9" id="KW-0539">Nucleus</keyword>
<dbReference type="GO" id="GO:0000226">
    <property type="term" value="P:microtubule cytoskeleton organization"/>
    <property type="evidence" value="ECO:0007669"/>
    <property type="project" value="InterPro"/>
</dbReference>
<reference evidence="13 14" key="1">
    <citation type="journal article" date="2023" name="Life. Sci Alliance">
        <title>Evolutionary insights into 3D genome organization and epigenetic landscape of Vigna mungo.</title>
        <authorList>
            <person name="Junaid A."/>
            <person name="Singh B."/>
            <person name="Bhatia S."/>
        </authorList>
    </citation>
    <scope>NUCLEOTIDE SEQUENCE [LARGE SCALE GENOMIC DNA]</scope>
    <source>
        <strain evidence="13">Urdbean</strain>
    </source>
</reference>
<feature type="region of interest" description="Disordered" evidence="11">
    <location>
        <begin position="811"/>
        <end position="846"/>
    </location>
</feature>
<dbReference type="Gene3D" id="3.30.1330.80">
    <property type="entry name" value="Hypothetical protein, similar to alpha- acetolactate decarboxylase, domain 2"/>
    <property type="match status" value="1"/>
</dbReference>
<evidence type="ECO:0000313" key="13">
    <source>
        <dbReference type="EMBL" id="WVZ14861.1"/>
    </source>
</evidence>
<name>A0AAQ3NR74_VIGMU</name>
<dbReference type="GO" id="GO:0003677">
    <property type="term" value="F:DNA binding"/>
    <property type="evidence" value="ECO:0007669"/>
    <property type="project" value="UniProtKB-KW"/>
</dbReference>
<evidence type="ECO:0000256" key="10">
    <source>
        <dbReference type="SAM" id="Coils"/>
    </source>
</evidence>
<keyword evidence="6" id="KW-0238">DNA-binding</keyword>
<accession>A0AAQ3NR74</accession>
<dbReference type="GO" id="GO:0005874">
    <property type="term" value="C:microtubule"/>
    <property type="evidence" value="ECO:0007669"/>
    <property type="project" value="UniProtKB-KW"/>
</dbReference>
<keyword evidence="10" id="KW-0175">Coiled coil</keyword>
<evidence type="ECO:0000256" key="7">
    <source>
        <dbReference type="ARBA" id="ARBA00023163"/>
    </source>
</evidence>
<dbReference type="GO" id="GO:0005819">
    <property type="term" value="C:spindle"/>
    <property type="evidence" value="ECO:0007669"/>
    <property type="project" value="TreeGrafter"/>
</dbReference>
<protein>
    <recommendedName>
        <fullName evidence="12">PPC domain-containing protein</fullName>
    </recommendedName>
</protein>
<keyword evidence="4" id="KW-0493">Microtubule</keyword>
<dbReference type="SUPFAM" id="SSF117856">
    <property type="entry name" value="AF0104/ALDC/Ptd012-like"/>
    <property type="match status" value="1"/>
</dbReference>
<evidence type="ECO:0000256" key="9">
    <source>
        <dbReference type="ARBA" id="ARBA00023242"/>
    </source>
</evidence>
<dbReference type="Pfam" id="PF03999">
    <property type="entry name" value="MAP65_ASE1"/>
    <property type="match status" value="1"/>
</dbReference>
<evidence type="ECO:0000256" key="2">
    <source>
        <dbReference type="ARBA" id="ARBA00004245"/>
    </source>
</evidence>
<dbReference type="PROSITE" id="PS51742">
    <property type="entry name" value="PPC"/>
    <property type="match status" value="1"/>
</dbReference>
<dbReference type="CDD" id="cd11378">
    <property type="entry name" value="DUF296"/>
    <property type="match status" value="1"/>
</dbReference>
<keyword evidence="8" id="KW-0963">Cytoplasm</keyword>
<feature type="domain" description="PPC" evidence="12">
    <location>
        <begin position="903"/>
        <end position="1045"/>
    </location>
</feature>
<sequence>MAKHQKGLLLQSNTTCESLLNELQIIWNEVGESETEKDRMLYELEEECVEVYRRKVDKANRSRAQLRQEIADSEAELACICSTMGERPVHFRQFDKKAGSLKEELARVHPELEEMRKRKFERRNQFIEVQEQLQSISNEICSTGEYITAVVDETDLSLRKLEELHRELLALQKEKSERLKKVQDQICTLNSLCSVLGLDFKQTVSGVHPSLGISEGPRSVNSETINQLAIAIQELRKVKLQRMQRLQDLASTMLELWNLMDTPVEEQQMFQNVTCNIAASEDEVTEPNSLSENFINYVEAEVSRLEELKSSKMKELVLRKRAELEEICHKTHLIPKIDSAVEHAVEAIESGAVDPACVLEQLELQIASAKEEAFVRKEILEKVEKWLAAREEESWLEEYNMDENRYNAGKGSHLTLKRAEKARALVSKLPAMVEALTSKTIAWEKDKGIEFTYDGTCLISMLENYSLSRQEKEQERRRQRVYGPLELKKLQGQITAEKEVLYGSKVSPSKAQSAKKTPRSGSAACRKISLGCQTPKSDSKHYQSQSSFIKRTDKAHQNDQLNNLDDDKKILHRIPRSTLDDDGFLVKAVEAKATSQLVDFPIISSWYIEHSFAVCVSYNLQKKHMYILNDFLYDIHAFRTHHSFCCSYVIARRGLDTAGVPMKKFPTGAVSFRELESPSTRQPFSPISLMVSSKANDANAVDDIQNKKLQKTLVVSNFPPITATSKTTTVVDEENRTPMNTSMTPTSASVPYREGSVAFTALCNGGDLSHSIAFFSVFNLNRSKLCFWGVKVVEPPQSFHVALSSVQFSGPTGDSPAPVSAPVITSGSTEGKKKRGRPRKYGPDGNVALSPMPISSSIPLTGDFSVWKRGRGKPVESMKKSFKFYEVEGQGAGQGDQIAYSIGANFTPHILVVNAGEDVTMKIMSFSQQGCQAICILSANGTISNVTLRQPTSSGGTLTYEGRFEILSLTGSYMPTENGFTKSRSGGMSISLAGPDGRVMGGGLAGLLVAAGPVQVVVASFVPGHRLEQKPKKPRVEHVPMTAPIHASPIHVSPTSAEDITIGLGGVKPILTPAAFQMDSIFGNGQPSDDEAPFPEEEEEEEEEPYADAEVAS</sequence>
<keyword evidence="5" id="KW-0805">Transcription regulation</keyword>
<dbReference type="FunFam" id="3.30.1330.80:FF:000003">
    <property type="entry name" value="AT-hook motif nuclear-localized protein 1-like"/>
    <property type="match status" value="1"/>
</dbReference>
<evidence type="ECO:0000313" key="14">
    <source>
        <dbReference type="Proteomes" id="UP001374535"/>
    </source>
</evidence>
<evidence type="ECO:0000256" key="5">
    <source>
        <dbReference type="ARBA" id="ARBA00023015"/>
    </source>
</evidence>
<dbReference type="AlphaFoldDB" id="A0AAQ3NR74"/>
<feature type="coiled-coil region" evidence="10">
    <location>
        <begin position="49"/>
        <end position="76"/>
    </location>
</feature>
<gene>
    <name evidence="13" type="ORF">V8G54_012427</name>
</gene>
<evidence type="ECO:0000256" key="3">
    <source>
        <dbReference type="ARBA" id="ARBA00006187"/>
    </source>
</evidence>
<dbReference type="Pfam" id="PF03479">
    <property type="entry name" value="PCC"/>
    <property type="match status" value="1"/>
</dbReference>
<dbReference type="GO" id="GO:0005737">
    <property type="term" value="C:cytoplasm"/>
    <property type="evidence" value="ECO:0007669"/>
    <property type="project" value="TreeGrafter"/>
</dbReference>
<keyword evidence="7" id="KW-0804">Transcription</keyword>
<evidence type="ECO:0000256" key="11">
    <source>
        <dbReference type="SAM" id="MobiDB-lite"/>
    </source>
</evidence>
<dbReference type="GO" id="GO:0005634">
    <property type="term" value="C:nucleus"/>
    <property type="evidence" value="ECO:0007669"/>
    <property type="project" value="UniProtKB-SubCell"/>
</dbReference>
<dbReference type="InterPro" id="IPR007145">
    <property type="entry name" value="MAP65_Ase1_PRC1"/>
</dbReference>
<dbReference type="Gene3D" id="1.20.58.1520">
    <property type="match status" value="1"/>
</dbReference>
<keyword evidence="14" id="KW-1185">Reference proteome</keyword>
<dbReference type="PANTHER" id="PTHR19321">
    <property type="entry name" value="PROTEIN REGULATOR OF CYTOKINESIS 1 PRC1-RELATED"/>
    <property type="match status" value="1"/>
</dbReference>
<feature type="compositionally biased region" description="Acidic residues" evidence="11">
    <location>
        <begin position="1088"/>
        <end position="1107"/>
    </location>
</feature>
<keyword evidence="8" id="KW-0206">Cytoskeleton</keyword>